<reference evidence="2" key="2">
    <citation type="journal article" date="2021" name="PeerJ">
        <title>Extensive microbial diversity within the chicken gut microbiome revealed by metagenomics and culture.</title>
        <authorList>
            <person name="Gilroy R."/>
            <person name="Ravi A."/>
            <person name="Getino M."/>
            <person name="Pursley I."/>
            <person name="Horton D.L."/>
            <person name="Alikhan N.F."/>
            <person name="Baker D."/>
            <person name="Gharbi K."/>
            <person name="Hall N."/>
            <person name="Watson M."/>
            <person name="Adriaenssens E.M."/>
            <person name="Foster-Nyarko E."/>
            <person name="Jarju S."/>
            <person name="Secka A."/>
            <person name="Antonio M."/>
            <person name="Oren A."/>
            <person name="Chaudhuri R.R."/>
            <person name="La Ragione R."/>
            <person name="Hildebrand F."/>
            <person name="Pallen M.J."/>
        </authorList>
    </citation>
    <scope>NUCLEOTIDE SEQUENCE</scope>
    <source>
        <strain evidence="2">ChiHecec2B26-709</strain>
    </source>
</reference>
<evidence type="ECO:0000259" key="1">
    <source>
        <dbReference type="Pfam" id="PF02769"/>
    </source>
</evidence>
<name>A0A9D1GMM3_9BACT</name>
<gene>
    <name evidence="2" type="ORF">IAC35_00450</name>
</gene>
<dbReference type="GO" id="GO:0005737">
    <property type="term" value="C:cytoplasm"/>
    <property type="evidence" value="ECO:0007669"/>
    <property type="project" value="TreeGrafter"/>
</dbReference>
<evidence type="ECO:0000313" key="3">
    <source>
        <dbReference type="Proteomes" id="UP000886881"/>
    </source>
</evidence>
<dbReference type="SUPFAM" id="SSF56042">
    <property type="entry name" value="PurM C-terminal domain-like"/>
    <property type="match status" value="1"/>
</dbReference>
<dbReference type="InterPro" id="IPR010918">
    <property type="entry name" value="PurM-like_C_dom"/>
</dbReference>
<sequence length="374" mass="40373">MSEKAFALNSSYVIDGIRQELTPAQILDALTENAPAVGDSRPSGVTIVDETVDPEVRSSEPAEGDAGEFLPLVLSADRRLPLSCMDSYTRCRIAAALIDALWRRGHFRLGDLLLDAHWRWNEKPVGAMAAFYDSVKAAADYVDSLDLRFSRCRYTRSSGAASVNFRAVLNGDEPDDEAIAAEAARADEARMASGRICPDTLAPDSRSWLIYIPFDSSDYCLGGSLLAQELGLGGAAPQIEDADYFLDCHEVVREFAEDGLLLSAATVGEGGLLAAAGRLARRGIGTELDISDLLRAAQEPNATKVLFAEVPGALIQIRDSDFDYVDAELLLQDVAYFPLGHPDIPCGKVTVKASAKSRIQTILESLMRNAEGED</sequence>
<dbReference type="PANTHER" id="PTHR10099">
    <property type="entry name" value="PHOSPHORIBOSYLFORMYLGLYCINAMIDINE SYNTHASE"/>
    <property type="match status" value="1"/>
</dbReference>
<reference evidence="2" key="1">
    <citation type="submission" date="2020-10" db="EMBL/GenBank/DDBJ databases">
        <authorList>
            <person name="Gilroy R."/>
        </authorList>
    </citation>
    <scope>NUCLEOTIDE SEQUENCE</scope>
    <source>
        <strain evidence="2">ChiHecec2B26-709</strain>
    </source>
</reference>
<dbReference type="AlphaFoldDB" id="A0A9D1GMM3"/>
<dbReference type="EMBL" id="DVLC01000006">
    <property type="protein sequence ID" value="HIT46310.1"/>
    <property type="molecule type" value="Genomic_DNA"/>
</dbReference>
<feature type="domain" description="PurM-like C-terminal" evidence="1">
    <location>
        <begin position="222"/>
        <end position="315"/>
    </location>
</feature>
<dbReference type="Gene3D" id="3.90.650.10">
    <property type="entry name" value="PurM-like C-terminal domain"/>
    <property type="match status" value="1"/>
</dbReference>
<organism evidence="2 3">
    <name type="scientific">Candidatus Cryptobacteroides merdipullorum</name>
    <dbReference type="NCBI Taxonomy" id="2840771"/>
    <lineage>
        <taxon>Bacteria</taxon>
        <taxon>Pseudomonadati</taxon>
        <taxon>Bacteroidota</taxon>
        <taxon>Bacteroidia</taxon>
        <taxon>Bacteroidales</taxon>
        <taxon>Candidatus Cryptobacteroides</taxon>
    </lineage>
</organism>
<comment type="caution">
    <text evidence="2">The sequence shown here is derived from an EMBL/GenBank/DDBJ whole genome shotgun (WGS) entry which is preliminary data.</text>
</comment>
<dbReference type="Proteomes" id="UP000886881">
    <property type="component" value="Unassembled WGS sequence"/>
</dbReference>
<dbReference type="Pfam" id="PF02769">
    <property type="entry name" value="AIRS_C"/>
    <property type="match status" value="1"/>
</dbReference>
<proteinExistence type="predicted"/>
<dbReference type="InterPro" id="IPR036676">
    <property type="entry name" value="PurM-like_C_sf"/>
</dbReference>
<evidence type="ECO:0000313" key="2">
    <source>
        <dbReference type="EMBL" id="HIT46310.1"/>
    </source>
</evidence>
<protein>
    <recommendedName>
        <fullName evidence="1">PurM-like C-terminal domain-containing protein</fullName>
    </recommendedName>
</protein>
<dbReference type="GO" id="GO:0006164">
    <property type="term" value="P:purine nucleotide biosynthetic process"/>
    <property type="evidence" value="ECO:0007669"/>
    <property type="project" value="TreeGrafter"/>
</dbReference>
<dbReference type="GO" id="GO:0004642">
    <property type="term" value="F:phosphoribosylformylglycinamidine synthase activity"/>
    <property type="evidence" value="ECO:0007669"/>
    <property type="project" value="TreeGrafter"/>
</dbReference>
<dbReference type="PANTHER" id="PTHR10099:SF1">
    <property type="entry name" value="PHOSPHORIBOSYLFORMYLGLYCINAMIDINE SYNTHASE"/>
    <property type="match status" value="1"/>
</dbReference>
<accession>A0A9D1GMM3</accession>